<dbReference type="GO" id="GO:0070898">
    <property type="term" value="P:RNA polymerase III preinitiation complex assembly"/>
    <property type="evidence" value="ECO:0007669"/>
    <property type="project" value="TreeGrafter"/>
</dbReference>
<feature type="compositionally biased region" description="Basic and acidic residues" evidence="1">
    <location>
        <begin position="1107"/>
        <end position="1121"/>
    </location>
</feature>
<feature type="compositionally biased region" description="Basic and acidic residues" evidence="1">
    <location>
        <begin position="426"/>
        <end position="443"/>
    </location>
</feature>
<feature type="compositionally biased region" description="Polar residues" evidence="1">
    <location>
        <begin position="1065"/>
        <end position="1075"/>
    </location>
</feature>
<feature type="compositionally biased region" description="Polar residues" evidence="1">
    <location>
        <begin position="1213"/>
        <end position="1224"/>
    </location>
</feature>
<feature type="compositionally biased region" description="Basic and acidic residues" evidence="1">
    <location>
        <begin position="1024"/>
        <end position="1035"/>
    </location>
</feature>
<dbReference type="PANTHER" id="PTHR22929">
    <property type="entry name" value="RNA POLYMERASE III TRANSCRIPTION INITIATION FACTOR B"/>
    <property type="match status" value="1"/>
</dbReference>
<feature type="compositionally biased region" description="Basic and acidic residues" evidence="1">
    <location>
        <begin position="1244"/>
        <end position="1268"/>
    </location>
</feature>
<evidence type="ECO:0000313" key="2">
    <source>
        <dbReference type="EMBL" id="KAK7808650.1"/>
    </source>
</evidence>
<evidence type="ECO:0000313" key="3">
    <source>
        <dbReference type="Proteomes" id="UP001488838"/>
    </source>
</evidence>
<feature type="region of interest" description="Disordered" evidence="1">
    <location>
        <begin position="1433"/>
        <end position="1527"/>
    </location>
</feature>
<feature type="region of interest" description="Disordered" evidence="1">
    <location>
        <begin position="1303"/>
        <end position="1322"/>
    </location>
</feature>
<feature type="compositionally biased region" description="Basic and acidic residues" evidence="1">
    <location>
        <begin position="516"/>
        <end position="537"/>
    </location>
</feature>
<feature type="compositionally biased region" description="Basic and acidic residues" evidence="1">
    <location>
        <begin position="969"/>
        <end position="991"/>
    </location>
</feature>
<feature type="compositionally biased region" description="Polar residues" evidence="1">
    <location>
        <begin position="1170"/>
        <end position="1181"/>
    </location>
</feature>
<feature type="region of interest" description="Disordered" evidence="1">
    <location>
        <begin position="315"/>
        <end position="660"/>
    </location>
</feature>
<feature type="compositionally biased region" description="Polar residues" evidence="1">
    <location>
        <begin position="199"/>
        <end position="210"/>
    </location>
</feature>
<feature type="region of interest" description="Disordered" evidence="1">
    <location>
        <begin position="1332"/>
        <end position="1371"/>
    </location>
</feature>
<keyword evidence="3" id="KW-1185">Reference proteome</keyword>
<name>A0AAW0I2J6_MYOGA</name>
<feature type="compositionally biased region" description="Basic and acidic residues" evidence="1">
    <location>
        <begin position="2106"/>
        <end position="2116"/>
    </location>
</feature>
<proteinExistence type="predicted"/>
<reference evidence="2 3" key="1">
    <citation type="journal article" date="2023" name="bioRxiv">
        <title>Conserved and derived expression patterns and positive selection on dental genes reveal complex evolutionary context of ever-growing rodent molars.</title>
        <authorList>
            <person name="Calamari Z.T."/>
            <person name="Song A."/>
            <person name="Cohen E."/>
            <person name="Akter M."/>
            <person name="Roy R.D."/>
            <person name="Hallikas O."/>
            <person name="Christensen M.M."/>
            <person name="Li P."/>
            <person name="Marangoni P."/>
            <person name="Jernvall J."/>
            <person name="Klein O.D."/>
        </authorList>
    </citation>
    <scope>NUCLEOTIDE SEQUENCE [LARGE SCALE GENOMIC DNA]</scope>
    <source>
        <strain evidence="2">V071</strain>
    </source>
</reference>
<dbReference type="PANTHER" id="PTHR22929:SF0">
    <property type="entry name" value="TRANSCRIPTION FACTOR TFIIIB COMPONENT B'' HOMOLOG"/>
    <property type="match status" value="1"/>
</dbReference>
<feature type="compositionally biased region" description="Basic and acidic residues" evidence="1">
    <location>
        <begin position="1434"/>
        <end position="1443"/>
    </location>
</feature>
<protein>
    <recommendedName>
        <fullName evidence="4">B double prime 1, subunit of RNA polymerase III transcription initiation factor IIIB</fullName>
    </recommendedName>
</protein>
<feature type="compositionally biased region" description="Basic and acidic residues" evidence="1">
    <location>
        <begin position="1303"/>
        <end position="1314"/>
    </location>
</feature>
<feature type="compositionally biased region" description="Basic residues" evidence="1">
    <location>
        <begin position="1507"/>
        <end position="1516"/>
    </location>
</feature>
<feature type="compositionally biased region" description="Low complexity" evidence="1">
    <location>
        <begin position="22"/>
        <end position="31"/>
    </location>
</feature>
<feature type="region of interest" description="Disordered" evidence="1">
    <location>
        <begin position="2077"/>
        <end position="2266"/>
    </location>
</feature>
<feature type="compositionally biased region" description="Polar residues" evidence="1">
    <location>
        <begin position="460"/>
        <end position="483"/>
    </location>
</feature>
<feature type="compositionally biased region" description="Basic residues" evidence="1">
    <location>
        <begin position="330"/>
        <end position="339"/>
    </location>
</feature>
<feature type="compositionally biased region" description="Low complexity" evidence="1">
    <location>
        <begin position="572"/>
        <end position="581"/>
    </location>
</feature>
<feature type="compositionally biased region" description="Acidic residues" evidence="1">
    <location>
        <begin position="214"/>
        <end position="224"/>
    </location>
</feature>
<feature type="compositionally biased region" description="Basic residues" evidence="1">
    <location>
        <begin position="644"/>
        <end position="657"/>
    </location>
</feature>
<accession>A0AAW0I2J6</accession>
<feature type="compositionally biased region" description="Basic and acidic residues" evidence="1">
    <location>
        <begin position="135"/>
        <end position="144"/>
    </location>
</feature>
<gene>
    <name evidence="2" type="ORF">U0070_010049</name>
</gene>
<feature type="compositionally biased region" description="Polar residues" evidence="1">
    <location>
        <begin position="2138"/>
        <end position="2155"/>
    </location>
</feature>
<feature type="compositionally biased region" description="Polar residues" evidence="1">
    <location>
        <begin position="583"/>
        <end position="602"/>
    </location>
</feature>
<feature type="region of interest" description="Disordered" evidence="1">
    <location>
        <begin position="1213"/>
        <end position="1268"/>
    </location>
</feature>
<feature type="region of interest" description="Disordered" evidence="1">
    <location>
        <begin position="164"/>
        <end position="228"/>
    </location>
</feature>
<feature type="compositionally biased region" description="Basic and acidic residues" evidence="1">
    <location>
        <begin position="1355"/>
        <end position="1371"/>
    </location>
</feature>
<evidence type="ECO:0008006" key="4">
    <source>
        <dbReference type="Google" id="ProtNLM"/>
    </source>
</evidence>
<feature type="region of interest" description="Disordered" evidence="1">
    <location>
        <begin position="969"/>
        <end position="1200"/>
    </location>
</feature>
<feature type="compositionally biased region" description="Low complexity" evidence="1">
    <location>
        <begin position="1131"/>
        <end position="1143"/>
    </location>
</feature>
<comment type="caution">
    <text evidence="2">The sequence shown here is derived from an EMBL/GenBank/DDBJ whole genome shotgun (WGS) entry which is preliminary data.</text>
</comment>
<organism evidence="2 3">
    <name type="scientific">Myodes glareolus</name>
    <name type="common">Bank vole</name>
    <name type="synonym">Clethrionomys glareolus</name>
    <dbReference type="NCBI Taxonomy" id="447135"/>
    <lineage>
        <taxon>Eukaryota</taxon>
        <taxon>Metazoa</taxon>
        <taxon>Chordata</taxon>
        <taxon>Craniata</taxon>
        <taxon>Vertebrata</taxon>
        <taxon>Euteleostomi</taxon>
        <taxon>Mammalia</taxon>
        <taxon>Eutheria</taxon>
        <taxon>Euarchontoglires</taxon>
        <taxon>Glires</taxon>
        <taxon>Rodentia</taxon>
        <taxon>Myomorpha</taxon>
        <taxon>Muroidea</taxon>
        <taxon>Cricetidae</taxon>
        <taxon>Arvicolinae</taxon>
        <taxon>Myodes</taxon>
    </lineage>
</organism>
<evidence type="ECO:0000256" key="1">
    <source>
        <dbReference type="SAM" id="MobiDB-lite"/>
    </source>
</evidence>
<dbReference type="EMBL" id="JBBHLL010000234">
    <property type="protein sequence ID" value="KAK7808650.1"/>
    <property type="molecule type" value="Genomic_DNA"/>
</dbReference>
<feature type="compositionally biased region" description="Basic and acidic residues" evidence="1">
    <location>
        <begin position="603"/>
        <end position="619"/>
    </location>
</feature>
<feature type="compositionally biased region" description="Polar residues" evidence="1">
    <location>
        <begin position="2077"/>
        <end position="2090"/>
    </location>
</feature>
<feature type="compositionally biased region" description="Polar residues" evidence="1">
    <location>
        <begin position="1036"/>
        <end position="1046"/>
    </location>
</feature>
<feature type="compositionally biased region" description="Basic and acidic residues" evidence="1">
    <location>
        <begin position="837"/>
        <end position="854"/>
    </location>
</feature>
<feature type="region of interest" description="Disordered" evidence="1">
    <location>
        <begin position="1"/>
        <end position="144"/>
    </location>
</feature>
<feature type="region of interest" description="Disordered" evidence="1">
    <location>
        <begin position="798"/>
        <end position="854"/>
    </location>
</feature>
<feature type="region of interest" description="Disordered" evidence="1">
    <location>
        <begin position="1876"/>
        <end position="1895"/>
    </location>
</feature>
<feature type="compositionally biased region" description="Polar residues" evidence="1">
    <location>
        <begin position="2227"/>
        <end position="2247"/>
    </location>
</feature>
<sequence>MFRRARLSVKPNVRPGGGARGSGAPNPQREPAAPRPPEPATESAPKPAEPTDVPVPAVASGGAEPQEKAPGNSDAKTGDENNVEESSKPSSTVSQRRKRVPSTSSLAKPTISVSSQCQPLSTVNHDALQPSPAPAKDKPPCSDRYRIYKARKLREMLKEELRKEKKQWKNKFATNESQRPPDRSKMTMRDFIYYLPDNNPMTRQDNQSTHGADENEDVEEEADDGPLLVPRVKVAEDGSIILDEESLTVEVLRTKGPCVVEENDPIFERGSTTTYSSFRKNYYSKPWSNEEEKRPFDFDFFAHLLQKVLAEEEKRKKFTKCQSSKEKSSKPRKNMKAKKVTSEEVNDDPDESVNSNGSDPEISQKDTQTVAEEKPPTLSEQDLEQTMLEQDQNQEKRRRKKQNEANEQEAANLVGSALVHSNSPEAEIHKNTSPEENEGKCSEEQTPSFPQHTDDIAESFSPSNEKVQLKTDSSPSTCNQQDTMPLASESSESRAADLPFSEVAGAASCEVNDAGTEERSVDLENRPLETEPAENVKPKSRSRLQRPKPNLSRAVGKKSVVSQDKQDERSKASPSEASAEKIPQQTENESLKNLQCEDVTSQPEKKDPSGNVHSDEPKVLNECPSTQEDSKANKPKQAPVLRTRFQKPKPNTGRKRITSKEGVAEEVPIFGEITTALEETAKLDSSPRKKIPIVTTADFTVIPATNELESDLKDAGRNDTSSNMKMSELTEVTMEMEIGLKTIGRDISPGEMGTEMIDIPMETETGLKASLNEISPVENVSELIGTTEEIYTNLEETGRRETFSQENGPKEVSPISEMETDLQETGKELPTTDLIDSTEKGEAYSEDTERREISVPVKETEEAKTMGETETRVEELGGKAVGAPAEQLASEVGVCGSTRTEGAGVEEKKLDLKGTGERDISTMVMASADMTAAEHSGGDLKETGETSVSWERGLGEICVGKHMVADVGKTEKVDVSPGEHEPEEHSSRQLEADVMQSSSNDSSPGLSLDRKNISNKISVMPTFEEQKENSDKEVSSHLSHVKSSQHSADHGAVPAAQPADVLEQVSGTSLRSLPQEQKPLEVKPAPFLRSRFKKPKPNLSRAALKRATPEAEHCVPGKKSEAGTVGTAALQQDSEQSDSPSSQHEVPFLMTSRENDNPSHEEEDAVILPSMQTGKDSSPPNSCEPKEDSQSTQKQENGLVVPVGTQKMNMVTQETKQSVGQTTLPVRGRLQRPRPNVQKARQRQTVEKGEADGVAKNEGSELQKDETKKDLTVANAHIEGEVEAMSFGVSEYTVNESHRHVVPVDEQKRHENEPHIPSPAQLLRRRFQKAKPNLGGAHRRKEQPVVEKGTTDQNTDPKPKDHEPQKGDLDIQLPLKEKTEILMPLEVSARKDCIVPEASGSAISDAQLKDCIAPEASGSAISVTQLKAVPSGGARDELVEDHSTSSLGLEEQDLSKQISSPQLLKESNYSKTAVHRRTPLSSASECEIDHSGKRAHRKMKSNVTKGRGPKRIRGKTAKKEPRASKSMLVTLRASQKEDEEDAEDFDSDFEEETYHLAPEELNKAPVFVPVGLRSPEPVSAQIEETMEELEIAMDVADIGCVTVEHQLSNTDATTQDVQPEEDLHSPAFEMLIGEQTPEEPGPSDRSAEAAITLLTMGDIVLQSEIITEQGDVGVCVFPDVHSKDKSHVPFSPDNVNHKIVHEYQEVSSPVISMSPASFEENKIVSKEQSTREEADVMGEIMANTLSIRSTTPAVTKHVGMESHFITAEPSPEKILGVCGLEDHQEVASFCVTKGTEVEIQREPEENDSKAIELENKSLEPAETKEQHQLPSVHDVAVTSASQEAIPSARSEDQEENLEEVQMLGTAVASSEIGILTPDSGLGESPEDPVTENSKDSSMLMLPVPESIPSNIPEVQQENMINPQDETVNLFANLHQDEEDEQAFILTLVEIPTNATEGFTDASMQLMPSSLLPAPILVKSRNTVKRGGHSESLQTASVVQDAICLSPSGSGDSEKPPPKVDLISRKRNHCSPDENILVPPTKKSSISPGVDCQESASEVCSKEFNVFKKTENSCMGQGIFPTSESTHTSPKPQKEYSEPTFQNAESRSPDEIKHVCVEKTMTQLPQDEMVSDKEEKTGPVSSSELRDSMPSSSKPSLTRPGRRPLGFLSLICPKNSLDADEAAQTHSKKRLKPHIPALRRNLKKPNLLNTSQKKSEESSSDPLPSPSITNPQSDVTGKSAAQASSDQPSLKEKCESGPQQACEEEATTVSEFVFNDIFIEVDETE</sequence>
<dbReference type="GO" id="GO:0000126">
    <property type="term" value="C:transcription factor TFIIIB complex"/>
    <property type="evidence" value="ECO:0007669"/>
    <property type="project" value="TreeGrafter"/>
</dbReference>
<feature type="compositionally biased region" description="Polar residues" evidence="1">
    <location>
        <begin position="101"/>
        <end position="124"/>
    </location>
</feature>
<feature type="compositionally biased region" description="Basic and acidic residues" evidence="1">
    <location>
        <begin position="179"/>
        <end position="188"/>
    </location>
</feature>
<dbReference type="Proteomes" id="UP001488838">
    <property type="component" value="Unassembled WGS sequence"/>
</dbReference>
<feature type="compositionally biased region" description="Polar residues" evidence="1">
    <location>
        <begin position="1455"/>
        <end position="1471"/>
    </location>
</feature>
<dbReference type="GO" id="GO:0001156">
    <property type="term" value="F:TFIIIC-class transcription factor complex binding"/>
    <property type="evidence" value="ECO:0007669"/>
    <property type="project" value="TreeGrafter"/>
</dbReference>
<feature type="compositionally biased region" description="Low complexity" evidence="1">
    <location>
        <begin position="997"/>
        <end position="1007"/>
    </location>
</feature>